<evidence type="ECO:0000256" key="2">
    <source>
        <dbReference type="PROSITE-ProRule" id="PRU00035"/>
    </source>
</evidence>
<feature type="domain" description="Bromo" evidence="3">
    <location>
        <begin position="15"/>
        <end position="85"/>
    </location>
</feature>
<dbReference type="Pfam" id="PF00439">
    <property type="entry name" value="Bromodomain"/>
    <property type="match status" value="1"/>
</dbReference>
<dbReference type="InterPro" id="IPR051831">
    <property type="entry name" value="Bromodomain_contain_prot"/>
</dbReference>
<dbReference type="SMART" id="SM00297">
    <property type="entry name" value="BROMO"/>
    <property type="match status" value="1"/>
</dbReference>
<proteinExistence type="predicted"/>
<comment type="caution">
    <text evidence="4">The sequence shown here is derived from an EMBL/GenBank/DDBJ whole genome shotgun (WGS) entry which is preliminary data.</text>
</comment>
<dbReference type="Proteomes" id="UP001314170">
    <property type="component" value="Unassembled WGS sequence"/>
</dbReference>
<dbReference type="AlphaFoldDB" id="A0AAV1QSF9"/>
<dbReference type="InterPro" id="IPR036427">
    <property type="entry name" value="Bromodomain-like_sf"/>
</dbReference>
<dbReference type="Gene3D" id="1.20.920.10">
    <property type="entry name" value="Bromodomain-like"/>
    <property type="match status" value="1"/>
</dbReference>
<reference evidence="4 5" key="1">
    <citation type="submission" date="2024-01" db="EMBL/GenBank/DDBJ databases">
        <authorList>
            <person name="Waweru B."/>
        </authorList>
    </citation>
    <scope>NUCLEOTIDE SEQUENCE [LARGE SCALE GENOMIC DNA]</scope>
</reference>
<sequence>MPKKQTLEFILDILQRRDRQEIFAQPVDPDEVVGYYNIIKEPMDFGTIRAKLQEGLYTSLEQFQHDVLLISSNAMKFNSSTTVYYTEARAISELAQRVFNSLRNEPEKFELEHSGMRRRPAKKGQGEAGGILNKLAKLAGSTGGASLNSTSLNRATQTHLASTSLNPFIDHTNNERPSGVASAHVRVDLPVHLCAYKVCSRDGRNLDASETARRMTYMPQSSSLSGNGSTVSAVYNAPKLLNPVPNSSTRYMESLKEFVKDLGPTAQAVANKKLGKHPIETPSVLSWKPTYFSQKTDPPVPVSSALDRPARLTRVNDCRTPHNSFNSISPGSYKGKMVCPNGGVNGYNAGEMIPTRNCLPGFRAHPNNGGSNNFALMREKAVNTSKNMDACGTSEAKTRGTSGNTDLLLATLMQISAFQNRNSQTPSGHFPLAGMYPAQPSQLITEPQSWLQNNNSDPMCLSPLTTKLASTSQAATTLPGFDFQYPINGEGSSSGSAAVPVNHNYGTKPAQAVQLQPAERIQPPPPWGQQATYNNNLPTMRKMVSEQQILSAGQSSLMRQQQSQFTSMQAMPVRFGTPNFVEGASSQAHQAESSGQYFSKTQQLTLVDNQQLDPDLALQL</sequence>
<evidence type="ECO:0000313" key="4">
    <source>
        <dbReference type="EMBL" id="CAK7323467.1"/>
    </source>
</evidence>
<dbReference type="CDD" id="cd04369">
    <property type="entry name" value="Bromodomain"/>
    <property type="match status" value="1"/>
</dbReference>
<gene>
    <name evidence="4" type="ORF">DCAF_LOCUS1096</name>
</gene>
<dbReference type="PANTHER" id="PTHR22881">
    <property type="entry name" value="BROMODOMAIN CONTAINING PROTEIN"/>
    <property type="match status" value="1"/>
</dbReference>
<dbReference type="SUPFAM" id="SSF47370">
    <property type="entry name" value="Bromodomain"/>
    <property type="match status" value="1"/>
</dbReference>
<dbReference type="PRINTS" id="PR00503">
    <property type="entry name" value="BROMODOMAIN"/>
</dbReference>
<dbReference type="PROSITE" id="PS50014">
    <property type="entry name" value="BROMODOMAIN_2"/>
    <property type="match status" value="1"/>
</dbReference>
<name>A0AAV1QSF9_9ROSI</name>
<keyword evidence="5" id="KW-1185">Reference proteome</keyword>
<protein>
    <recommendedName>
        <fullName evidence="3">Bromo domain-containing protein</fullName>
    </recommendedName>
</protein>
<evidence type="ECO:0000256" key="1">
    <source>
        <dbReference type="ARBA" id="ARBA00023117"/>
    </source>
</evidence>
<dbReference type="EMBL" id="CAWUPB010000127">
    <property type="protein sequence ID" value="CAK7323467.1"/>
    <property type="molecule type" value="Genomic_DNA"/>
</dbReference>
<accession>A0AAV1QSF9</accession>
<evidence type="ECO:0000259" key="3">
    <source>
        <dbReference type="PROSITE" id="PS50014"/>
    </source>
</evidence>
<organism evidence="4 5">
    <name type="scientific">Dovyalis caffra</name>
    <dbReference type="NCBI Taxonomy" id="77055"/>
    <lineage>
        <taxon>Eukaryota</taxon>
        <taxon>Viridiplantae</taxon>
        <taxon>Streptophyta</taxon>
        <taxon>Embryophyta</taxon>
        <taxon>Tracheophyta</taxon>
        <taxon>Spermatophyta</taxon>
        <taxon>Magnoliopsida</taxon>
        <taxon>eudicotyledons</taxon>
        <taxon>Gunneridae</taxon>
        <taxon>Pentapetalae</taxon>
        <taxon>rosids</taxon>
        <taxon>fabids</taxon>
        <taxon>Malpighiales</taxon>
        <taxon>Salicaceae</taxon>
        <taxon>Flacourtieae</taxon>
        <taxon>Dovyalis</taxon>
    </lineage>
</organism>
<evidence type="ECO:0000313" key="5">
    <source>
        <dbReference type="Proteomes" id="UP001314170"/>
    </source>
</evidence>
<dbReference type="InterPro" id="IPR001487">
    <property type="entry name" value="Bromodomain"/>
</dbReference>
<keyword evidence="1 2" id="KW-0103">Bromodomain</keyword>
<dbReference type="PANTHER" id="PTHR22881:SF26">
    <property type="entry name" value="BROMODOMAIN CONTAINING PROTEIN, EXPRESSED"/>
    <property type="match status" value="1"/>
</dbReference>